<dbReference type="Proteomes" id="UP001054837">
    <property type="component" value="Unassembled WGS sequence"/>
</dbReference>
<keyword evidence="2" id="KW-1185">Reference proteome</keyword>
<reference evidence="1 2" key="1">
    <citation type="submission" date="2021-06" db="EMBL/GenBank/DDBJ databases">
        <title>Caerostris darwini draft genome.</title>
        <authorList>
            <person name="Kono N."/>
            <person name="Arakawa K."/>
        </authorList>
    </citation>
    <scope>NUCLEOTIDE SEQUENCE [LARGE SCALE GENOMIC DNA]</scope>
</reference>
<evidence type="ECO:0000313" key="1">
    <source>
        <dbReference type="EMBL" id="GIY63331.1"/>
    </source>
</evidence>
<comment type="caution">
    <text evidence="1">The sequence shown here is derived from an EMBL/GenBank/DDBJ whole genome shotgun (WGS) entry which is preliminary data.</text>
</comment>
<accession>A0AAV4V055</accession>
<sequence>MSFLECFFTPHRTQILLGLFESNKTPAEIPDSFSDGGVACNRSALFSSVIKGGKSEIMAARNRLFTTSQNRSNERDRLIVSVERNSKFSENNGRIP</sequence>
<name>A0AAV4V055_9ARAC</name>
<gene>
    <name evidence="1" type="ORF">CDAR_272521</name>
</gene>
<organism evidence="1 2">
    <name type="scientific">Caerostris darwini</name>
    <dbReference type="NCBI Taxonomy" id="1538125"/>
    <lineage>
        <taxon>Eukaryota</taxon>
        <taxon>Metazoa</taxon>
        <taxon>Ecdysozoa</taxon>
        <taxon>Arthropoda</taxon>
        <taxon>Chelicerata</taxon>
        <taxon>Arachnida</taxon>
        <taxon>Araneae</taxon>
        <taxon>Araneomorphae</taxon>
        <taxon>Entelegynae</taxon>
        <taxon>Araneoidea</taxon>
        <taxon>Araneidae</taxon>
        <taxon>Caerostris</taxon>
    </lineage>
</organism>
<dbReference type="AlphaFoldDB" id="A0AAV4V055"/>
<evidence type="ECO:0000313" key="2">
    <source>
        <dbReference type="Proteomes" id="UP001054837"/>
    </source>
</evidence>
<protein>
    <submittedName>
        <fullName evidence="1">Uncharacterized protein</fullName>
    </submittedName>
</protein>
<dbReference type="EMBL" id="BPLQ01012170">
    <property type="protein sequence ID" value="GIY63331.1"/>
    <property type="molecule type" value="Genomic_DNA"/>
</dbReference>
<proteinExistence type="predicted"/>